<keyword evidence="1" id="KW-1133">Transmembrane helix</keyword>
<keyword evidence="3" id="KW-1185">Reference proteome</keyword>
<dbReference type="Proteomes" id="UP000248795">
    <property type="component" value="Unassembled WGS sequence"/>
</dbReference>
<keyword evidence="1" id="KW-0812">Transmembrane</keyword>
<accession>A0A2W2CB18</accession>
<proteinExistence type="predicted"/>
<gene>
    <name evidence="2" type="ORF">DK847_08665</name>
</gene>
<feature type="transmembrane region" description="Helical" evidence="1">
    <location>
        <begin position="40"/>
        <end position="61"/>
    </location>
</feature>
<reference evidence="3" key="1">
    <citation type="submission" date="2018-06" db="EMBL/GenBank/DDBJ databases">
        <title>Aestuariibacter litoralis strain KCTC 52945T.</title>
        <authorList>
            <person name="Li X."/>
            <person name="Salam N."/>
            <person name="Li J.-L."/>
            <person name="Chen Y.-M."/>
            <person name="Yang Z.-W."/>
            <person name="Zhang L.-Y."/>
            <person name="Han M.-X."/>
            <person name="Xiao M."/>
            <person name="Li W.-J."/>
        </authorList>
    </citation>
    <scope>NUCLEOTIDE SEQUENCE [LARGE SCALE GENOMIC DNA]</scope>
    <source>
        <strain evidence="3">KCTC 52945</strain>
    </source>
</reference>
<comment type="caution">
    <text evidence="2">The sequence shown here is derived from an EMBL/GenBank/DDBJ whole genome shotgun (WGS) entry which is preliminary data.</text>
</comment>
<dbReference type="AlphaFoldDB" id="A0A2W2CB18"/>
<protein>
    <submittedName>
        <fullName evidence="2">Uncharacterized protein</fullName>
    </submittedName>
</protein>
<sequence>MEEQAFETIKLLPRRDLETFALRAAIHMREARREMESGRFFSAVLMGFLLGALVASAAFLLGSSLG</sequence>
<dbReference type="RefSeq" id="WP_111197793.1">
    <property type="nucleotide sequence ID" value="NZ_QKVK01000003.1"/>
</dbReference>
<organism evidence="2 3">
    <name type="scientific">Aestuariivirga litoralis</name>
    <dbReference type="NCBI Taxonomy" id="2650924"/>
    <lineage>
        <taxon>Bacteria</taxon>
        <taxon>Pseudomonadati</taxon>
        <taxon>Pseudomonadota</taxon>
        <taxon>Alphaproteobacteria</taxon>
        <taxon>Hyphomicrobiales</taxon>
        <taxon>Aestuariivirgaceae</taxon>
        <taxon>Aestuariivirga</taxon>
    </lineage>
</organism>
<evidence type="ECO:0000313" key="3">
    <source>
        <dbReference type="Proteomes" id="UP000248795"/>
    </source>
</evidence>
<evidence type="ECO:0000256" key="1">
    <source>
        <dbReference type="SAM" id="Phobius"/>
    </source>
</evidence>
<dbReference type="EMBL" id="QKVK01000003">
    <property type="protein sequence ID" value="PZF77383.1"/>
    <property type="molecule type" value="Genomic_DNA"/>
</dbReference>
<evidence type="ECO:0000313" key="2">
    <source>
        <dbReference type="EMBL" id="PZF77383.1"/>
    </source>
</evidence>
<keyword evidence="1" id="KW-0472">Membrane</keyword>
<name>A0A2W2CB18_9HYPH</name>